<dbReference type="STRING" id="60137.SAMN04488041_103129"/>
<organism evidence="1 2">
    <name type="scientific">Sulfitobacter pontiacus</name>
    <dbReference type="NCBI Taxonomy" id="60137"/>
    <lineage>
        <taxon>Bacteria</taxon>
        <taxon>Pseudomonadati</taxon>
        <taxon>Pseudomonadota</taxon>
        <taxon>Alphaproteobacteria</taxon>
        <taxon>Rhodobacterales</taxon>
        <taxon>Roseobacteraceae</taxon>
        <taxon>Sulfitobacter</taxon>
    </lineage>
</organism>
<dbReference type="Pfam" id="PF07505">
    <property type="entry name" value="DUF5131"/>
    <property type="match status" value="1"/>
</dbReference>
<name>A0A1H2W233_9RHOB</name>
<dbReference type="AlphaFoldDB" id="A0A1H2W233"/>
<dbReference type="GeneID" id="94021247"/>
<dbReference type="RefSeq" id="WP_074635286.1">
    <property type="nucleotide sequence ID" value="NZ_CP160849.1"/>
</dbReference>
<protein>
    <submittedName>
        <fullName evidence="1">Protein gp37</fullName>
    </submittedName>
</protein>
<evidence type="ECO:0000313" key="1">
    <source>
        <dbReference type="EMBL" id="SDW74650.1"/>
    </source>
</evidence>
<dbReference type="Proteomes" id="UP000183076">
    <property type="component" value="Unassembled WGS sequence"/>
</dbReference>
<gene>
    <name evidence="1" type="ORF">SAMN04488041_103129</name>
</gene>
<dbReference type="InterPro" id="IPR011101">
    <property type="entry name" value="DUF5131"/>
</dbReference>
<accession>A0A1H2W233</accession>
<evidence type="ECO:0000313" key="2">
    <source>
        <dbReference type="Proteomes" id="UP000183076"/>
    </source>
</evidence>
<reference evidence="2" key="1">
    <citation type="submission" date="2016-10" db="EMBL/GenBank/DDBJ databases">
        <authorList>
            <person name="Varghese N."/>
            <person name="Submissions S."/>
        </authorList>
    </citation>
    <scope>NUCLEOTIDE SEQUENCE [LARGE SCALE GENOMIC DNA]</scope>
    <source>
        <strain evidence="2">DSM 10014</strain>
    </source>
</reference>
<sequence>MGANSKIEWTTHTFNPWWGCTKVSEACKHCYAEAWAKRVGQNVWGPKPERRFLSDNHWRQPLKWNRDAEGAAERPRVFCASMADVFEDRDELLETRDRLFDLIEATPNLDWLLLTKRPQNVARLARWTDNWPDNVWLGTTVELQTRADELLPYLESIPAKVRFISAEPLLGPLNLKKWLGSTIDWVITGGESGPKARPASPLWFRDLHAQCMEREVAFHFKQWGDWAPGDGINLLTAKRTATAKAADGTEMIRIGKKLAGRKLDGQEWDQLPQWVAT</sequence>
<dbReference type="EMBL" id="FNNB01000003">
    <property type="protein sequence ID" value="SDW74650.1"/>
    <property type="molecule type" value="Genomic_DNA"/>
</dbReference>
<proteinExistence type="predicted"/>